<reference evidence="2 3" key="1">
    <citation type="submission" date="2021-02" db="EMBL/GenBank/DDBJ databases">
        <authorList>
            <person name="Han P."/>
        </authorList>
    </citation>
    <scope>NUCLEOTIDE SEQUENCE [LARGE SCALE GENOMIC DNA]</scope>
    <source>
        <strain evidence="2">Candidatus Nitrospira sp. ZN2</strain>
    </source>
</reference>
<dbReference type="EMBL" id="CAJNBJ010000001">
    <property type="protein sequence ID" value="CAE6718063.1"/>
    <property type="molecule type" value="Genomic_DNA"/>
</dbReference>
<evidence type="ECO:0000313" key="2">
    <source>
        <dbReference type="EMBL" id="CAE6718063.1"/>
    </source>
</evidence>
<feature type="region of interest" description="Disordered" evidence="1">
    <location>
        <begin position="21"/>
        <end position="49"/>
    </location>
</feature>
<evidence type="ECO:0000256" key="1">
    <source>
        <dbReference type="SAM" id="MobiDB-lite"/>
    </source>
</evidence>
<proteinExistence type="predicted"/>
<sequence length="49" mass="5404">MEEITQPIDINRHFNQEAKKGNVLGYPGAGTGRTNAHWEDSEGYGANTK</sequence>
<accession>A0ABM8QVS8</accession>
<evidence type="ECO:0000313" key="3">
    <source>
        <dbReference type="Proteomes" id="UP000675880"/>
    </source>
</evidence>
<gene>
    <name evidence="2" type="ORF">NSPZN2_11555</name>
</gene>
<organism evidence="2 3">
    <name type="scientific">Nitrospira defluvii</name>
    <dbReference type="NCBI Taxonomy" id="330214"/>
    <lineage>
        <taxon>Bacteria</taxon>
        <taxon>Pseudomonadati</taxon>
        <taxon>Nitrospirota</taxon>
        <taxon>Nitrospiria</taxon>
        <taxon>Nitrospirales</taxon>
        <taxon>Nitrospiraceae</taxon>
        <taxon>Nitrospira</taxon>
    </lineage>
</organism>
<protein>
    <submittedName>
        <fullName evidence="2">Uncharacterized protein</fullName>
    </submittedName>
</protein>
<dbReference type="Proteomes" id="UP000675880">
    <property type="component" value="Unassembled WGS sequence"/>
</dbReference>
<keyword evidence="3" id="KW-1185">Reference proteome</keyword>
<name>A0ABM8QVS8_9BACT</name>
<comment type="caution">
    <text evidence="2">The sequence shown here is derived from an EMBL/GenBank/DDBJ whole genome shotgun (WGS) entry which is preliminary data.</text>
</comment>